<protein>
    <recommendedName>
        <fullName evidence="3">Reverse transcriptase domain-containing protein</fullName>
    </recommendedName>
</protein>
<dbReference type="InterPro" id="IPR053134">
    <property type="entry name" value="RNA-dir_DNA_polymerase"/>
</dbReference>
<reference evidence="2" key="1">
    <citation type="submission" date="2016-06" db="EMBL/GenBank/DDBJ databases">
        <title>Parallel loss of symbiosis genes in relatives of nitrogen-fixing non-legume Parasponia.</title>
        <authorList>
            <person name="Van Velzen R."/>
            <person name="Holmer R."/>
            <person name="Bu F."/>
            <person name="Rutten L."/>
            <person name="Van Zeijl A."/>
            <person name="Liu W."/>
            <person name="Santuari L."/>
            <person name="Cao Q."/>
            <person name="Sharma T."/>
            <person name="Shen D."/>
            <person name="Roswanjaya Y."/>
            <person name="Wardhani T."/>
            <person name="Kalhor M.S."/>
            <person name="Jansen J."/>
            <person name="Van den Hoogen J."/>
            <person name="Gungor B."/>
            <person name="Hartog M."/>
            <person name="Hontelez J."/>
            <person name="Verver J."/>
            <person name="Yang W.-C."/>
            <person name="Schijlen E."/>
            <person name="Repin R."/>
            <person name="Schilthuizen M."/>
            <person name="Schranz E."/>
            <person name="Heidstra R."/>
            <person name="Miyata K."/>
            <person name="Fedorova E."/>
            <person name="Kohlen W."/>
            <person name="Bisseling T."/>
            <person name="Smit S."/>
            <person name="Geurts R."/>
        </authorList>
    </citation>
    <scope>NUCLEOTIDE SEQUENCE [LARGE SCALE GENOMIC DNA]</scope>
    <source>
        <strain evidence="2">cv. WU1-14</strain>
    </source>
</reference>
<gene>
    <name evidence="1" type="ORF">PanWU01x14_030570</name>
</gene>
<dbReference type="InterPro" id="IPR043128">
    <property type="entry name" value="Rev_trsase/Diguanyl_cyclase"/>
</dbReference>
<comment type="caution">
    <text evidence="1">The sequence shown here is derived from an EMBL/GenBank/DDBJ whole genome shotgun (WGS) entry which is preliminary data.</text>
</comment>
<dbReference type="STRING" id="3476.A0A2P5DUT2"/>
<proteinExistence type="predicted"/>
<sequence length="219" mass="25037">MRQIEEESDGPESTIEELVAVPLKVEEPAKVILIGALLPEEQKNEMLGFLKQNEDVFAWSHDDMPGIDPAHSCHWLNIDPHFPSARQKPRRFAPEKNRAINKEVEKLLESSLIRECVYPRWVSNPVVVKKKNGDDCICIDFTNLNKARPKDSFPLPRIDQMVDTTAGFNRMSFLDAYSGQIPLYAEDQIHTAFITERGLYYYRCMPFGLKNIGQLTKGS</sequence>
<dbReference type="CDD" id="cd01647">
    <property type="entry name" value="RT_LTR"/>
    <property type="match status" value="1"/>
</dbReference>
<evidence type="ECO:0000313" key="2">
    <source>
        <dbReference type="Proteomes" id="UP000237105"/>
    </source>
</evidence>
<accession>A0A2P5DUT2</accession>
<dbReference type="Proteomes" id="UP000237105">
    <property type="component" value="Unassembled WGS sequence"/>
</dbReference>
<dbReference type="InterPro" id="IPR043502">
    <property type="entry name" value="DNA/RNA_pol_sf"/>
</dbReference>
<name>A0A2P5DUT2_PARAD</name>
<dbReference type="Gene3D" id="3.30.70.270">
    <property type="match status" value="1"/>
</dbReference>
<dbReference type="PANTHER" id="PTHR24559:SF444">
    <property type="entry name" value="REVERSE TRANSCRIPTASE DOMAIN-CONTAINING PROTEIN"/>
    <property type="match status" value="1"/>
</dbReference>
<dbReference type="OrthoDB" id="1166063at2759"/>
<dbReference type="AlphaFoldDB" id="A0A2P5DUT2"/>
<evidence type="ECO:0008006" key="3">
    <source>
        <dbReference type="Google" id="ProtNLM"/>
    </source>
</evidence>
<keyword evidence="2" id="KW-1185">Reference proteome</keyword>
<dbReference type="SUPFAM" id="SSF56672">
    <property type="entry name" value="DNA/RNA polymerases"/>
    <property type="match status" value="1"/>
</dbReference>
<evidence type="ECO:0000313" key="1">
    <source>
        <dbReference type="EMBL" id="PON77048.1"/>
    </source>
</evidence>
<dbReference type="EMBL" id="JXTB01000015">
    <property type="protein sequence ID" value="PON77048.1"/>
    <property type="molecule type" value="Genomic_DNA"/>
</dbReference>
<organism evidence="1 2">
    <name type="scientific">Parasponia andersonii</name>
    <name type="common">Sponia andersonii</name>
    <dbReference type="NCBI Taxonomy" id="3476"/>
    <lineage>
        <taxon>Eukaryota</taxon>
        <taxon>Viridiplantae</taxon>
        <taxon>Streptophyta</taxon>
        <taxon>Embryophyta</taxon>
        <taxon>Tracheophyta</taxon>
        <taxon>Spermatophyta</taxon>
        <taxon>Magnoliopsida</taxon>
        <taxon>eudicotyledons</taxon>
        <taxon>Gunneridae</taxon>
        <taxon>Pentapetalae</taxon>
        <taxon>rosids</taxon>
        <taxon>fabids</taxon>
        <taxon>Rosales</taxon>
        <taxon>Cannabaceae</taxon>
        <taxon>Parasponia</taxon>
    </lineage>
</organism>
<dbReference type="Gene3D" id="3.10.10.10">
    <property type="entry name" value="HIV Type 1 Reverse Transcriptase, subunit A, domain 1"/>
    <property type="match status" value="1"/>
</dbReference>
<dbReference type="PANTHER" id="PTHR24559">
    <property type="entry name" value="TRANSPOSON TY3-I GAG-POL POLYPROTEIN"/>
    <property type="match status" value="1"/>
</dbReference>